<evidence type="ECO:0000313" key="4">
    <source>
        <dbReference type="EMBL" id="AMO67603.1"/>
    </source>
</evidence>
<dbReference type="FunFam" id="3.90.226.10:FF:000009">
    <property type="entry name" value="Carnitinyl-CoA dehydratase"/>
    <property type="match status" value="1"/>
</dbReference>
<dbReference type="InterPro" id="IPR018376">
    <property type="entry name" value="Enoyl-CoA_hyd/isom_CS"/>
</dbReference>
<dbReference type="SUPFAM" id="SSF52096">
    <property type="entry name" value="ClpP/crotonase"/>
    <property type="match status" value="1"/>
</dbReference>
<dbReference type="PROSITE" id="PS00166">
    <property type="entry name" value="ENOYL_COA_HYDRATASE"/>
    <property type="match status" value="1"/>
</dbReference>
<evidence type="ECO:0000256" key="3">
    <source>
        <dbReference type="RuleBase" id="RU003707"/>
    </source>
</evidence>
<dbReference type="STRING" id="1470434.AZF00_04525"/>
<dbReference type="PANTHER" id="PTHR11941">
    <property type="entry name" value="ENOYL-COA HYDRATASE-RELATED"/>
    <property type="match status" value="1"/>
</dbReference>
<dbReference type="PANTHER" id="PTHR11941:SF141">
    <property type="entry name" value="ENOYL-COA HYDRATASE_ISOMERASE-RELATED"/>
    <property type="match status" value="1"/>
</dbReference>
<evidence type="ECO:0000256" key="2">
    <source>
        <dbReference type="ARBA" id="ARBA00023239"/>
    </source>
</evidence>
<dbReference type="CDD" id="cd06558">
    <property type="entry name" value="crotonase-like"/>
    <property type="match status" value="1"/>
</dbReference>
<dbReference type="FunFam" id="1.10.12.10:FF:000001">
    <property type="entry name" value="Probable enoyl-CoA hydratase, mitochondrial"/>
    <property type="match status" value="1"/>
</dbReference>
<keyword evidence="2" id="KW-0456">Lyase</keyword>
<comment type="similarity">
    <text evidence="1 3">Belongs to the enoyl-CoA hydratase/isomerase family.</text>
</comment>
<proteinExistence type="inferred from homology"/>
<dbReference type="InterPro" id="IPR029045">
    <property type="entry name" value="ClpP/crotonase-like_dom_sf"/>
</dbReference>
<dbReference type="Proteomes" id="UP000074119">
    <property type="component" value="Chromosome"/>
</dbReference>
<gene>
    <name evidence="4" type="ORF">AZF00_04525</name>
</gene>
<dbReference type="RefSeq" id="WP_008246283.1">
    <property type="nucleotide sequence ID" value="NZ_CP014544.1"/>
</dbReference>
<dbReference type="AlphaFoldDB" id="A0A127M315"/>
<protein>
    <submittedName>
        <fullName evidence="4">Enoyl-CoA hydratase</fullName>
    </submittedName>
</protein>
<name>A0A127M315_9GAMM</name>
<accession>A0A127M315</accession>
<organism evidence="4 5">
    <name type="scientific">Zhongshania aliphaticivorans</name>
    <dbReference type="NCBI Taxonomy" id="1470434"/>
    <lineage>
        <taxon>Bacteria</taxon>
        <taxon>Pseudomonadati</taxon>
        <taxon>Pseudomonadota</taxon>
        <taxon>Gammaproteobacteria</taxon>
        <taxon>Cellvibrionales</taxon>
        <taxon>Spongiibacteraceae</taxon>
        <taxon>Zhongshania</taxon>
    </lineage>
</organism>
<dbReference type="NCBIfam" id="NF006566">
    <property type="entry name" value="PRK09076.1"/>
    <property type="match status" value="1"/>
</dbReference>
<dbReference type="InterPro" id="IPR001753">
    <property type="entry name" value="Enoyl-CoA_hydra/iso"/>
</dbReference>
<dbReference type="GO" id="GO:0016836">
    <property type="term" value="F:hydro-lyase activity"/>
    <property type="evidence" value="ECO:0007669"/>
    <property type="project" value="UniProtKB-ARBA"/>
</dbReference>
<dbReference type="Gene3D" id="1.10.12.10">
    <property type="entry name" value="Lyase 2-enoyl-coa Hydratase, Chain A, domain 2"/>
    <property type="match status" value="1"/>
</dbReference>
<sequence>MSNYSPTEKLKVEIIDHTALITIDNPGANTWDAESLSGMRELIANLNADKNIYSLVITGAGEKFFSAGADLKMFASGDKAVAQDIGLKFGQAFEALADFRGVSIAAINGFAMGGGLECALACDIRIAEAHAQMALPEAKVGLLPCAGGTQRLTALVGPGWAKRIILCGERIKADKALSLGLVEEVVESGTAKAAALALAAQVAQQSPVSVTFCKELIHKPREAVMPQGLLLERERFIQLFDTLDQKEGVNAFLEKRSPAWKNA</sequence>
<reference evidence="4 5" key="1">
    <citation type="submission" date="2015-12" db="EMBL/GenBank/DDBJ databases">
        <authorList>
            <person name="Shamseldin A."/>
            <person name="Moawad H."/>
            <person name="Abd El-Rahim W.M."/>
            <person name="Sadowsky M.J."/>
        </authorList>
    </citation>
    <scope>NUCLEOTIDE SEQUENCE [LARGE SCALE GENOMIC DNA]</scope>
    <source>
        <strain evidence="4 5">SM2</strain>
    </source>
</reference>
<dbReference type="Pfam" id="PF00378">
    <property type="entry name" value="ECH_1"/>
    <property type="match status" value="1"/>
</dbReference>
<dbReference type="Gene3D" id="3.90.226.10">
    <property type="entry name" value="2-enoyl-CoA Hydratase, Chain A, domain 1"/>
    <property type="match status" value="1"/>
</dbReference>
<dbReference type="GO" id="GO:0006635">
    <property type="term" value="P:fatty acid beta-oxidation"/>
    <property type="evidence" value="ECO:0007669"/>
    <property type="project" value="TreeGrafter"/>
</dbReference>
<evidence type="ECO:0000313" key="5">
    <source>
        <dbReference type="Proteomes" id="UP000074119"/>
    </source>
</evidence>
<dbReference type="KEGG" id="zal:AZF00_04525"/>
<dbReference type="InterPro" id="IPR014748">
    <property type="entry name" value="Enoyl-CoA_hydra_C"/>
</dbReference>
<dbReference type="EMBL" id="CP014544">
    <property type="protein sequence ID" value="AMO67603.1"/>
    <property type="molecule type" value="Genomic_DNA"/>
</dbReference>
<evidence type="ECO:0000256" key="1">
    <source>
        <dbReference type="ARBA" id="ARBA00005254"/>
    </source>
</evidence>